<accession>A0ABX1JTG1</accession>
<dbReference type="GO" id="GO:0016301">
    <property type="term" value="F:kinase activity"/>
    <property type="evidence" value="ECO:0007669"/>
    <property type="project" value="UniProtKB-KW"/>
</dbReference>
<reference evidence="2 3" key="1">
    <citation type="submission" date="2020-04" db="EMBL/GenBank/DDBJ databases">
        <authorList>
            <person name="Liu S."/>
        </authorList>
    </citation>
    <scope>NUCLEOTIDE SEQUENCE [LARGE SCALE GENOMIC DNA]</scope>
    <source>
        <strain evidence="2 3">CGMCC 1.15091</strain>
    </source>
</reference>
<sequence length="68" mass="7170">MDTQWLPGLPAAIAGVVFALSWLGARKPARPRPEPAAPAPPPAAKLQRVALVLNPIKNDAEAARRKVA</sequence>
<evidence type="ECO:0000256" key="1">
    <source>
        <dbReference type="SAM" id="Phobius"/>
    </source>
</evidence>
<evidence type="ECO:0000313" key="2">
    <source>
        <dbReference type="EMBL" id="NKX51626.1"/>
    </source>
</evidence>
<keyword evidence="2" id="KW-0808">Transferase</keyword>
<comment type="caution">
    <text evidence="2">The sequence shown here is derived from an EMBL/GenBank/DDBJ whole genome shotgun (WGS) entry which is preliminary data.</text>
</comment>
<dbReference type="EMBL" id="JAAZSR010000268">
    <property type="protein sequence ID" value="NKX51626.1"/>
    <property type="molecule type" value="Genomic_DNA"/>
</dbReference>
<keyword evidence="3" id="KW-1185">Reference proteome</keyword>
<feature type="transmembrane region" description="Helical" evidence="1">
    <location>
        <begin position="6"/>
        <end position="25"/>
    </location>
</feature>
<evidence type="ECO:0000313" key="3">
    <source>
        <dbReference type="Proteomes" id="UP000523795"/>
    </source>
</evidence>
<feature type="non-terminal residue" evidence="2">
    <location>
        <position position="68"/>
    </location>
</feature>
<keyword evidence="1" id="KW-0472">Membrane</keyword>
<proteinExistence type="predicted"/>
<protein>
    <submittedName>
        <fullName evidence="2">Diacylglycerol kinase family lipid kinase</fullName>
    </submittedName>
</protein>
<keyword evidence="2" id="KW-0418">Kinase</keyword>
<name>A0ABX1JTG1_9MICC</name>
<keyword evidence="1" id="KW-0812">Transmembrane</keyword>
<dbReference type="Proteomes" id="UP000523795">
    <property type="component" value="Unassembled WGS sequence"/>
</dbReference>
<organism evidence="2 3">
    <name type="scientific">Arthrobacter deserti</name>
    <dbReference type="NCBI Taxonomy" id="1742687"/>
    <lineage>
        <taxon>Bacteria</taxon>
        <taxon>Bacillati</taxon>
        <taxon>Actinomycetota</taxon>
        <taxon>Actinomycetes</taxon>
        <taxon>Micrococcales</taxon>
        <taxon>Micrococcaceae</taxon>
        <taxon>Arthrobacter</taxon>
    </lineage>
</organism>
<gene>
    <name evidence="2" type="ORF">HER39_13845</name>
</gene>
<keyword evidence="1" id="KW-1133">Transmembrane helix</keyword>